<dbReference type="HAMAP" id="MF_01074">
    <property type="entry name" value="LarC"/>
    <property type="match status" value="1"/>
</dbReference>
<evidence type="ECO:0000256" key="1">
    <source>
        <dbReference type="ARBA" id="ARBA00022596"/>
    </source>
</evidence>
<comment type="similarity">
    <text evidence="2">Belongs to the LarC family.</text>
</comment>
<evidence type="ECO:0000313" key="4">
    <source>
        <dbReference type="Proteomes" id="UP000000788"/>
    </source>
</evidence>
<accession>A9BEA9</accession>
<dbReference type="RefSeq" id="WP_012195042.1">
    <property type="nucleotide sequence ID" value="NC_009976.1"/>
</dbReference>
<protein>
    <recommendedName>
        <fullName evidence="2">Putative nickel insertion protein</fullName>
    </recommendedName>
</protein>
<dbReference type="EMBL" id="CP000878">
    <property type="protein sequence ID" value="ABX08419.1"/>
    <property type="molecule type" value="Genomic_DNA"/>
</dbReference>
<dbReference type="STRING" id="93059.P9211_04881"/>
<keyword evidence="2" id="KW-0456">Lyase</keyword>
<evidence type="ECO:0000256" key="2">
    <source>
        <dbReference type="HAMAP-Rule" id="MF_01074"/>
    </source>
</evidence>
<dbReference type="PANTHER" id="PTHR36566:SF1">
    <property type="entry name" value="PYRIDINIUM-3,5-BISTHIOCARBOXYLIC ACID MONONUCLEOTIDE NICKEL INSERTION PROTEIN"/>
    <property type="match status" value="1"/>
</dbReference>
<gene>
    <name evidence="3" type="ordered locus">P9211_04881</name>
</gene>
<keyword evidence="4" id="KW-1185">Reference proteome</keyword>
<keyword evidence="1 2" id="KW-0533">Nickel</keyword>
<dbReference type="PANTHER" id="PTHR36566">
    <property type="entry name" value="NICKEL INSERTION PROTEIN-RELATED"/>
    <property type="match status" value="1"/>
</dbReference>
<dbReference type="NCBIfam" id="TIGR00299">
    <property type="entry name" value="nickel pincer cofactor biosynthesis protein LarC"/>
    <property type="match status" value="1"/>
</dbReference>
<dbReference type="Pfam" id="PF01969">
    <property type="entry name" value="Ni_insertion"/>
    <property type="match status" value="1"/>
</dbReference>
<evidence type="ECO:0000313" key="3">
    <source>
        <dbReference type="EMBL" id="ABX08419.1"/>
    </source>
</evidence>
<dbReference type="eggNOG" id="COG1641">
    <property type="taxonomic scope" value="Bacteria"/>
</dbReference>
<sequence>MKELFIDCPTGLSGDMLLGALFDLGTPQNVITRPLAQMGLGEKYSLDVKETKTYGLRGKRVFIKALEAQPKHRRWAEIRNSILEATMESNLQEKVLMVFEILAEAEASVHGINIDQVEFHEIGSIDTLVDVVGVCSAIDHLDLERVYCAAPPGGKGFIETAHGALPVPVPAVLELAKKHQIKLLSEINQPSGELTTPTGLALMIVLADEFTRPQSLCLESIGVGCGSRTLDRPNVLRACLLDSSESNTLASIKEDFYWEQIVTQEAWVDDASPEDISILIHRLREAGALDVTSHSIQMKKGRNGQCIKALLRPKDVGKFRSIWFLHGTTIGFRESLDGRWLLPRRSGTCLTIFGKIRVKQVRRPDGNISMKIEHDDLTRISLETGLSFDEIRTKVISESSSFSPTEEWSE</sequence>
<dbReference type="HOGENOM" id="CLU_028523_2_1_3"/>
<dbReference type="InterPro" id="IPR002822">
    <property type="entry name" value="Ni_insertion"/>
</dbReference>
<dbReference type="KEGG" id="pmj:P9211_04881"/>
<dbReference type="GO" id="GO:0016829">
    <property type="term" value="F:lyase activity"/>
    <property type="evidence" value="ECO:0007669"/>
    <property type="project" value="UniProtKB-UniRule"/>
</dbReference>
<proteinExistence type="inferred from homology"/>
<dbReference type="Proteomes" id="UP000000788">
    <property type="component" value="Chromosome"/>
</dbReference>
<dbReference type="OrthoDB" id="9765625at2"/>
<dbReference type="AlphaFoldDB" id="A9BEA9"/>
<dbReference type="GO" id="GO:0016151">
    <property type="term" value="F:nickel cation binding"/>
    <property type="evidence" value="ECO:0007669"/>
    <property type="project" value="UniProtKB-UniRule"/>
</dbReference>
<name>A9BEA9_PROM4</name>
<reference evidence="3 4" key="1">
    <citation type="journal article" date="2007" name="PLoS Genet.">
        <title>Patterns and implications of gene gain and loss in the evolution of Prochlorococcus.</title>
        <authorList>
            <person name="Kettler G.C."/>
            <person name="Martiny A.C."/>
            <person name="Huang K."/>
            <person name="Zucker J."/>
            <person name="Coleman M.L."/>
            <person name="Rodrigue S."/>
            <person name="Chen F."/>
            <person name="Lapidus A."/>
            <person name="Ferriera S."/>
            <person name="Johnson J."/>
            <person name="Steglich C."/>
            <person name="Church G.M."/>
            <person name="Richardson P."/>
            <person name="Chisholm S.W."/>
        </authorList>
    </citation>
    <scope>NUCLEOTIDE SEQUENCE [LARGE SCALE GENOMIC DNA]</scope>
    <source>
        <strain evidence="4">MIT 9211</strain>
    </source>
</reference>
<organism evidence="3 4">
    <name type="scientific">Prochlorococcus marinus (strain MIT 9211)</name>
    <dbReference type="NCBI Taxonomy" id="93059"/>
    <lineage>
        <taxon>Bacteria</taxon>
        <taxon>Bacillati</taxon>
        <taxon>Cyanobacteriota</taxon>
        <taxon>Cyanophyceae</taxon>
        <taxon>Synechococcales</taxon>
        <taxon>Prochlorococcaceae</taxon>
        <taxon>Prochlorococcus</taxon>
    </lineage>
</organism>
<dbReference type="Gene3D" id="3.30.70.1380">
    <property type="entry name" value="Transcriptional regulatory protein pf0864 domain like"/>
    <property type="match status" value="1"/>
</dbReference>